<comment type="caution">
    <text evidence="2">The sequence shown here is derived from an EMBL/GenBank/DDBJ whole genome shotgun (WGS) entry which is preliminary data.</text>
</comment>
<organism evidence="2 3">
    <name type="scientific">Zhenhengia yiwuensis</name>
    <dbReference type="NCBI Taxonomy" id="2763666"/>
    <lineage>
        <taxon>Bacteria</taxon>
        <taxon>Bacillati</taxon>
        <taxon>Bacillota</taxon>
        <taxon>Clostridia</taxon>
        <taxon>Lachnospirales</taxon>
        <taxon>Lachnospiraceae</taxon>
        <taxon>Zhenhengia</taxon>
    </lineage>
</organism>
<dbReference type="Gene3D" id="3.30.2010.10">
    <property type="entry name" value="Metalloproteases ('zincins'), catalytic domain"/>
    <property type="match status" value="1"/>
</dbReference>
<dbReference type="Pfam" id="PF01863">
    <property type="entry name" value="YgjP-like"/>
    <property type="match status" value="1"/>
</dbReference>
<gene>
    <name evidence="2" type="ORF">H8718_11690</name>
</gene>
<dbReference type="PANTHER" id="PTHR30399:SF1">
    <property type="entry name" value="UTP PYROPHOSPHATASE"/>
    <property type="match status" value="1"/>
</dbReference>
<keyword evidence="3" id="KW-1185">Reference proteome</keyword>
<name>A0A926EID1_9FIRM</name>
<proteinExistence type="predicted"/>
<dbReference type="RefSeq" id="WP_249333054.1">
    <property type="nucleotide sequence ID" value="NZ_JACRSY010000017.1"/>
</dbReference>
<protein>
    <submittedName>
        <fullName evidence="2">M48 family metallopeptidase</fullName>
    </submittedName>
</protein>
<dbReference type="CDD" id="cd07344">
    <property type="entry name" value="M48_yhfN_like"/>
    <property type="match status" value="1"/>
</dbReference>
<dbReference type="InterPro" id="IPR053136">
    <property type="entry name" value="UTP_pyrophosphatase-like"/>
</dbReference>
<dbReference type="InterPro" id="IPR002725">
    <property type="entry name" value="YgjP-like_metallopeptidase"/>
</dbReference>
<dbReference type="AlphaFoldDB" id="A0A926EID1"/>
<reference evidence="2" key="1">
    <citation type="submission" date="2020-08" db="EMBL/GenBank/DDBJ databases">
        <title>Genome public.</title>
        <authorList>
            <person name="Liu C."/>
            <person name="Sun Q."/>
        </authorList>
    </citation>
    <scope>NUCLEOTIDE SEQUENCE</scope>
    <source>
        <strain evidence="2">NSJ-12</strain>
    </source>
</reference>
<sequence>MELTLQYGTTALTFEVTYSERKTMEMAIEPPSKIVVTAPIGTTEEVIKQKVKQKASWLIQKMFTFRNMQAQKITREFVNGEAFVYLGRNYAMQIVVDETVGKASTKLYRGKFYVTVPVKDELLIKATMEDWYRAKTKEQIEERLKYYQAFFDKKPTTVKIKEQKKRWGSCTINNELLFNWRCVMAKAHALDYIIVHELCHMYHKDHSKAFWDLLGSIMPDYEVRKEWLKNNGINMNL</sequence>
<accession>A0A926EID1</accession>
<dbReference type="EMBL" id="JACRSY010000017">
    <property type="protein sequence ID" value="MBC8580186.1"/>
    <property type="molecule type" value="Genomic_DNA"/>
</dbReference>
<evidence type="ECO:0000259" key="1">
    <source>
        <dbReference type="Pfam" id="PF01863"/>
    </source>
</evidence>
<feature type="domain" description="YgjP-like metallopeptidase" evidence="1">
    <location>
        <begin position="22"/>
        <end position="231"/>
    </location>
</feature>
<dbReference type="Proteomes" id="UP000655830">
    <property type="component" value="Unassembled WGS sequence"/>
</dbReference>
<evidence type="ECO:0000313" key="2">
    <source>
        <dbReference type="EMBL" id="MBC8580186.1"/>
    </source>
</evidence>
<dbReference type="PANTHER" id="PTHR30399">
    <property type="entry name" value="UNCHARACTERIZED PROTEIN YGJP"/>
    <property type="match status" value="1"/>
</dbReference>
<evidence type="ECO:0000313" key="3">
    <source>
        <dbReference type="Proteomes" id="UP000655830"/>
    </source>
</evidence>